<dbReference type="Proteomes" id="UP000198598">
    <property type="component" value="Unassembled WGS sequence"/>
</dbReference>
<sequence length="150" mass="16814">MGALKQPDRKRNAQEVMRSADRLSLYDRYGSIAYGIILQIIPEPELAQTVLIDVFSSPQINSLAEGSTQAIGPIIRLARAKALDARPRATALNQPQPIQVPETNVNTEKLVFNLSFYQGYTTEEIADKLQLSQTNVLKTIYTYFKQLRSS</sequence>
<evidence type="ECO:0008006" key="3">
    <source>
        <dbReference type="Google" id="ProtNLM"/>
    </source>
</evidence>
<proteinExistence type="predicted"/>
<dbReference type="STRING" id="662367.SAMN05216167_11060"/>
<dbReference type="InterPro" id="IPR036388">
    <property type="entry name" value="WH-like_DNA-bd_sf"/>
</dbReference>
<accession>A0A1I1XN48</accession>
<dbReference type="SUPFAM" id="SSF88659">
    <property type="entry name" value="Sigma3 and sigma4 domains of RNA polymerase sigma factors"/>
    <property type="match status" value="1"/>
</dbReference>
<dbReference type="AlphaFoldDB" id="A0A1I1XN48"/>
<dbReference type="EMBL" id="FOLQ01000010">
    <property type="protein sequence ID" value="SFE08785.1"/>
    <property type="molecule type" value="Genomic_DNA"/>
</dbReference>
<dbReference type="OrthoDB" id="963470at2"/>
<keyword evidence="2" id="KW-1185">Reference proteome</keyword>
<organism evidence="1 2">
    <name type="scientific">Spirosoma endophyticum</name>
    <dbReference type="NCBI Taxonomy" id="662367"/>
    <lineage>
        <taxon>Bacteria</taxon>
        <taxon>Pseudomonadati</taxon>
        <taxon>Bacteroidota</taxon>
        <taxon>Cytophagia</taxon>
        <taxon>Cytophagales</taxon>
        <taxon>Cytophagaceae</taxon>
        <taxon>Spirosoma</taxon>
    </lineage>
</organism>
<dbReference type="Gene3D" id="1.10.10.10">
    <property type="entry name" value="Winged helix-like DNA-binding domain superfamily/Winged helix DNA-binding domain"/>
    <property type="match status" value="1"/>
</dbReference>
<protein>
    <recommendedName>
        <fullName evidence="3">Sigma-70, region 4</fullName>
    </recommendedName>
</protein>
<name>A0A1I1XN48_9BACT</name>
<dbReference type="InterPro" id="IPR013324">
    <property type="entry name" value="RNA_pol_sigma_r3/r4-like"/>
</dbReference>
<evidence type="ECO:0000313" key="2">
    <source>
        <dbReference type="Proteomes" id="UP000198598"/>
    </source>
</evidence>
<gene>
    <name evidence="1" type="ORF">SAMN05216167_11060</name>
</gene>
<evidence type="ECO:0000313" key="1">
    <source>
        <dbReference type="EMBL" id="SFE08785.1"/>
    </source>
</evidence>
<reference evidence="1 2" key="1">
    <citation type="submission" date="2016-10" db="EMBL/GenBank/DDBJ databases">
        <authorList>
            <person name="de Groot N.N."/>
        </authorList>
    </citation>
    <scope>NUCLEOTIDE SEQUENCE [LARGE SCALE GENOMIC DNA]</scope>
    <source>
        <strain evidence="1 2">DSM 26130</strain>
    </source>
</reference>